<dbReference type="GeneID" id="73291130"/>
<dbReference type="KEGG" id="sawl:NGM29_13750"/>
<reference evidence="2" key="1">
    <citation type="submission" date="2022-06" db="EMBL/GenBank/DDBJ databases">
        <title>Diverse halophilic archaea isolated from saline environments.</title>
        <authorList>
            <person name="Cui H.-L."/>
        </authorList>
    </citation>
    <scope>NUCLEOTIDE SEQUENCE</scope>
    <source>
        <strain evidence="2">WLHS1</strain>
    </source>
</reference>
<dbReference type="EMBL" id="CP100355">
    <property type="protein sequence ID" value="UTF52836.1"/>
    <property type="molecule type" value="Genomic_DNA"/>
</dbReference>
<dbReference type="Pfam" id="PF23981">
    <property type="entry name" value="DUF7305"/>
    <property type="match status" value="1"/>
</dbReference>
<protein>
    <recommendedName>
        <fullName evidence="1">DUF7305 domain-containing protein</fullName>
    </recommendedName>
</protein>
<sequence length="508" mass="55112">MELVSLEPGEGQSIAFSESIEDDVRVKPNDGTLTIAAGSESTTYGLGTISYERDGTHLAYQGGGLWESTDDGTLLHSAPNVDVITDENQVTNLQVHVTNLQSTERRGQDFTVRSAGTNTSTDSLPEELPPGKMEITIQSSYYDAWAAYFAEQKDIEVGDDGGDVGTVSIDHTNERMQLVIDVPYEFEIDAGITSPPSGANIEINNNVDMEAYNSATPDEDVDDLEIRFADDVVINHNTQIDADIIIDGELTLDQSNAEINGDIYCVGESADCLTINSGAHYGEMHTTDIELTPLSSTLEIDRQQERITSTENDNENTEAIDEDGRLTGNTITTPGEYYLAEISSDDTLKVDLEDGGEVDILVDVDIVFDEEVTLDSENGHQVNLYMTGDSLTVRNDVNIHENSDKDATNFWILSRPGSDISFESGGTTFVGVVYAGNADVEPPARVTFNNNVEFYGGLVASVESVDQNIDFYYDAALIEESSGGGAKRTVTDTTFLQVTVTDILVDGD</sequence>
<dbReference type="Pfam" id="PF23960">
    <property type="entry name" value="DUF7289"/>
    <property type="match status" value="1"/>
</dbReference>
<dbReference type="InterPro" id="IPR055713">
    <property type="entry name" value="DUF7289"/>
</dbReference>
<evidence type="ECO:0000313" key="3">
    <source>
        <dbReference type="Proteomes" id="UP001056855"/>
    </source>
</evidence>
<feature type="domain" description="DUF7305" evidence="1">
    <location>
        <begin position="304"/>
        <end position="478"/>
    </location>
</feature>
<evidence type="ECO:0000259" key="1">
    <source>
        <dbReference type="Pfam" id="PF23981"/>
    </source>
</evidence>
<proteinExistence type="predicted"/>
<evidence type="ECO:0000313" key="2">
    <source>
        <dbReference type="EMBL" id="UTF52836.1"/>
    </source>
</evidence>
<dbReference type="Proteomes" id="UP001056855">
    <property type="component" value="Chromosome"/>
</dbReference>
<keyword evidence="3" id="KW-1185">Reference proteome</keyword>
<accession>A0A9E7N8J0</accession>
<organism evidence="2 3">
    <name type="scientific">Natronosalvus rutilus</name>
    <dbReference type="NCBI Taxonomy" id="2953753"/>
    <lineage>
        <taxon>Archaea</taxon>
        <taxon>Methanobacteriati</taxon>
        <taxon>Methanobacteriota</taxon>
        <taxon>Stenosarchaea group</taxon>
        <taxon>Halobacteria</taxon>
        <taxon>Halobacteriales</taxon>
        <taxon>Natrialbaceae</taxon>
        <taxon>Natronosalvus</taxon>
    </lineage>
</organism>
<dbReference type="AlphaFoldDB" id="A0A9E7N8J0"/>
<gene>
    <name evidence="2" type="ORF">NGM29_13750</name>
</gene>
<dbReference type="RefSeq" id="WP_254156902.1">
    <property type="nucleotide sequence ID" value="NZ_CP100355.1"/>
</dbReference>
<dbReference type="InterPro" id="IPR055729">
    <property type="entry name" value="DUF7305"/>
</dbReference>
<name>A0A9E7N8J0_9EURY</name>